<name>F4MND2_9FLAO</name>
<dbReference type="AlphaFoldDB" id="F4MND2"/>
<gene>
    <name evidence="1" type="ORF">S18_1087_0012</name>
</gene>
<reference evidence="1" key="2">
    <citation type="journal article" date="2012" name="Environ. Microbiol.">
        <title>Genomic content of uncultured Bacteroidetes from contrasting oceanic provinces in the North Atlantic Ocean.</title>
        <authorList>
            <person name="Gomez-Pereira P.R."/>
            <person name="Schuler M."/>
            <person name="Fuchs B.M."/>
            <person name="Bennke C."/>
            <person name="Teeling H."/>
            <person name="Waldmann J."/>
            <person name="Richter M."/>
            <person name="Barbe V."/>
            <person name="Bataille E."/>
            <person name="Glockner F.O."/>
            <person name="Amann R."/>
        </authorList>
    </citation>
    <scope>NUCLEOTIDE SEQUENCE</scope>
</reference>
<dbReference type="EMBL" id="FQ032831">
    <property type="protein sequence ID" value="CBL88167.1"/>
    <property type="molecule type" value="Genomic_DNA"/>
</dbReference>
<accession>F4MND2</accession>
<protein>
    <submittedName>
        <fullName evidence="1">Uncharacterized protein</fullName>
    </submittedName>
</protein>
<evidence type="ECO:0000313" key="1">
    <source>
        <dbReference type="EMBL" id="CBL88167.1"/>
    </source>
</evidence>
<organism evidence="1">
    <name type="scientific">uncultured Leeuwenhoekiella sp</name>
    <dbReference type="NCBI Taxonomy" id="487010"/>
    <lineage>
        <taxon>Bacteria</taxon>
        <taxon>Pseudomonadati</taxon>
        <taxon>Bacteroidota</taxon>
        <taxon>Flavobacteriia</taxon>
        <taxon>Flavobacteriales</taxon>
        <taxon>Flavobacteriaceae</taxon>
        <taxon>Leeuwenhoekiella</taxon>
        <taxon>environmental samples</taxon>
    </lineage>
</organism>
<reference evidence="1" key="1">
    <citation type="submission" date="2010-05" db="EMBL/GenBank/DDBJ databases">
        <authorList>
            <person name="Genoscope - CEA"/>
        </authorList>
    </citation>
    <scope>NUCLEOTIDE SEQUENCE</scope>
</reference>
<sequence>MGMEFGRFPVFLGNGRSSGMEIGSFGVVSKTFVMKRFFRSVAFSAECRGMG</sequence>
<proteinExistence type="predicted"/>